<dbReference type="STRING" id="1802471.A2115_03495"/>
<reference evidence="1 2" key="1">
    <citation type="journal article" date="2016" name="Nat. Commun.">
        <title>Thousands of microbial genomes shed light on interconnected biogeochemical processes in an aquifer system.</title>
        <authorList>
            <person name="Anantharaman K."/>
            <person name="Brown C.T."/>
            <person name="Hug L.A."/>
            <person name="Sharon I."/>
            <person name="Castelle C.J."/>
            <person name="Probst A.J."/>
            <person name="Thomas B.C."/>
            <person name="Singh A."/>
            <person name="Wilkins M.J."/>
            <person name="Karaoz U."/>
            <person name="Brodie E.L."/>
            <person name="Williams K.H."/>
            <person name="Hubbard S.S."/>
            <person name="Banfield J.F."/>
        </authorList>
    </citation>
    <scope>NUCLEOTIDE SEQUENCE [LARGE SCALE GENOMIC DNA]</scope>
</reference>
<gene>
    <name evidence="1" type="ORF">A2115_03495</name>
</gene>
<dbReference type="Proteomes" id="UP000176198">
    <property type="component" value="Unassembled WGS sequence"/>
</dbReference>
<comment type="caution">
    <text evidence="1">The sequence shown here is derived from an EMBL/GenBank/DDBJ whole genome shotgun (WGS) entry which is preliminary data.</text>
</comment>
<accession>A0A1F7WKJ7</accession>
<dbReference type="EMBL" id="MGFJ01000017">
    <property type="protein sequence ID" value="OGM02658.1"/>
    <property type="molecule type" value="Genomic_DNA"/>
</dbReference>
<organism evidence="1 2">
    <name type="scientific">Candidatus Woesebacteria bacterium GWA1_41_8</name>
    <dbReference type="NCBI Taxonomy" id="1802471"/>
    <lineage>
        <taxon>Bacteria</taxon>
        <taxon>Candidatus Woeseibacteriota</taxon>
    </lineage>
</organism>
<proteinExistence type="predicted"/>
<protein>
    <submittedName>
        <fullName evidence="1">Uncharacterized protein</fullName>
    </submittedName>
</protein>
<dbReference type="AlphaFoldDB" id="A0A1F7WKJ7"/>
<evidence type="ECO:0000313" key="1">
    <source>
        <dbReference type="EMBL" id="OGM02658.1"/>
    </source>
</evidence>
<sequence length="116" mass="13699">METKEESTQPVFEEEWAVQIGKEQFVLNERQIKLLKEADVSGQRGIIWFDKFAVSIPHIQSIWLISRKIKNQLPEGTTPNEPIRTEEEQERISKKIQEMKEKLMIKLEKHGAQRNK</sequence>
<evidence type="ECO:0000313" key="2">
    <source>
        <dbReference type="Proteomes" id="UP000176198"/>
    </source>
</evidence>
<name>A0A1F7WKJ7_9BACT</name>